<evidence type="ECO:0000313" key="1">
    <source>
        <dbReference type="EMBL" id="KXB02013.1"/>
    </source>
</evidence>
<dbReference type="Proteomes" id="UP000070565">
    <property type="component" value="Unassembled WGS sequence"/>
</dbReference>
<comment type="caution">
    <text evidence="1">The sequence shown here is derived from an EMBL/GenBank/DDBJ whole genome shotgun (WGS) entry which is preliminary data.</text>
</comment>
<organism evidence="1 2">
    <name type="scientific">candidate division MSBL1 archaeon SCGC-AAA261F19</name>
    <dbReference type="NCBI Taxonomy" id="1698275"/>
    <lineage>
        <taxon>Archaea</taxon>
        <taxon>Methanobacteriati</taxon>
        <taxon>Methanobacteriota</taxon>
        <taxon>candidate division MSBL1</taxon>
    </lineage>
</organism>
<sequence>MAVGLWKLGKNQCGKCKLRKTGHEVSYSVKTPIKVLGERKKFKEKRTKEGEMIVEEITFDSLLAVSTIGEPSPIHRYKGKFFSLASSVCLAPQYLKHFFLRI</sequence>
<accession>A0A133V6F2</accession>
<keyword evidence="2" id="KW-1185">Reference proteome</keyword>
<name>A0A133V6F2_9EURY</name>
<dbReference type="AlphaFoldDB" id="A0A133V6F2"/>
<gene>
    <name evidence="1" type="ORF">AKJ45_03770</name>
</gene>
<proteinExistence type="predicted"/>
<protein>
    <submittedName>
        <fullName evidence="1">Uncharacterized protein</fullName>
    </submittedName>
</protein>
<dbReference type="EMBL" id="LHXZ01000075">
    <property type="protein sequence ID" value="KXB02013.1"/>
    <property type="molecule type" value="Genomic_DNA"/>
</dbReference>
<evidence type="ECO:0000313" key="2">
    <source>
        <dbReference type="Proteomes" id="UP000070565"/>
    </source>
</evidence>
<reference evidence="1 2" key="1">
    <citation type="journal article" date="2016" name="Sci. Rep.">
        <title>Metabolic traits of an uncultured archaeal lineage -MSBL1- from brine pools of the Red Sea.</title>
        <authorList>
            <person name="Mwirichia R."/>
            <person name="Alam I."/>
            <person name="Rashid M."/>
            <person name="Vinu M."/>
            <person name="Ba-Alawi W."/>
            <person name="Anthony Kamau A."/>
            <person name="Kamanda Ngugi D."/>
            <person name="Goker M."/>
            <person name="Klenk H.P."/>
            <person name="Bajic V."/>
            <person name="Stingl U."/>
        </authorList>
    </citation>
    <scope>NUCLEOTIDE SEQUENCE [LARGE SCALE GENOMIC DNA]</scope>
    <source>
        <strain evidence="1">SCGC-AAA261F19</strain>
    </source>
</reference>